<keyword evidence="4" id="KW-1185">Reference proteome</keyword>
<evidence type="ECO:0000313" key="3">
    <source>
        <dbReference type="EMBL" id="KZE63947.1"/>
    </source>
</evidence>
<dbReference type="Proteomes" id="UP000076567">
    <property type="component" value="Unassembled WGS sequence"/>
</dbReference>
<dbReference type="InterPro" id="IPR051922">
    <property type="entry name" value="Bact_Sporulation_Assoc"/>
</dbReference>
<organism evidence="3 4">
    <name type="scientific">Fictibacillus phosphorivorans</name>
    <dbReference type="NCBI Taxonomy" id="1221500"/>
    <lineage>
        <taxon>Bacteria</taxon>
        <taxon>Bacillati</taxon>
        <taxon>Bacillota</taxon>
        <taxon>Bacilli</taxon>
        <taxon>Bacillales</taxon>
        <taxon>Fictibacillaceae</taxon>
        <taxon>Fictibacillus</taxon>
    </lineage>
</organism>
<accession>A0A165MYQ6</accession>
<dbReference type="NCBIfam" id="TIGR02870">
    <property type="entry name" value="spore_II_D"/>
    <property type="match status" value="1"/>
</dbReference>
<dbReference type="OrthoDB" id="9794671at2"/>
<keyword evidence="1" id="KW-1133">Transmembrane helix</keyword>
<dbReference type="NCBIfam" id="TIGR02669">
    <property type="entry name" value="SpoIID_LytB"/>
    <property type="match status" value="1"/>
</dbReference>
<dbReference type="PANTHER" id="PTHR30032">
    <property type="entry name" value="N-ACETYLMURAMOYL-L-ALANINE AMIDASE-RELATED"/>
    <property type="match status" value="1"/>
</dbReference>
<dbReference type="InterPro" id="IPR013486">
    <property type="entry name" value="SpoIID/LytB"/>
</dbReference>
<gene>
    <name evidence="3" type="ORF">AWM68_12610</name>
</gene>
<name>A0A165MYQ6_9BACL</name>
<feature type="transmembrane region" description="Helical" evidence="1">
    <location>
        <begin position="20"/>
        <end position="42"/>
    </location>
</feature>
<reference evidence="4" key="1">
    <citation type="submission" date="2016-01" db="EMBL/GenBank/DDBJ databases">
        <title>Draft genome of Chromobacterium sp. F49.</title>
        <authorList>
            <person name="Hong K.W."/>
        </authorList>
    </citation>
    <scope>NUCLEOTIDE SEQUENCE [LARGE SCALE GENOMIC DNA]</scope>
    <source>
        <strain evidence="4">P7IIIA</strain>
    </source>
</reference>
<sequence length="357" mass="40091">MVENNIGGHWNVNVKIKPLIWILAIFVAIIVLLPTILVLPFSSAPPEWKEEKAVHPSERMLALEIPHSDIVVPVFRKSMDTVENIPLEEYVAGVVASEMPANFELEALKAQALTARTFIVKALLNRGKDDSLPEGAVVSDTVMHQVYKGNKELETLWEDDFDEKIEKIIKAVSETKGQILTYEGDPIQASFFSTSNGFTVNSEDYWKNKYPYLRSVESPWDKEESPKYTETIQLPVSTVEQKLGVSLSKNGKIGKVVETTSGKRIGKLLIGKKEFTGKEIREKLELRSTDFQMEKKGKQVSITTRGYGHGVGLSQYGANGMAKEGKTYKEIVHYYYKGIEITDYKPIADKGLAYQPQ</sequence>
<evidence type="ECO:0000313" key="4">
    <source>
        <dbReference type="Proteomes" id="UP000076567"/>
    </source>
</evidence>
<protein>
    <submittedName>
        <fullName evidence="3">Stage II sporulation protein D</fullName>
    </submittedName>
</protein>
<comment type="caution">
    <text evidence="3">The sequence shown here is derived from an EMBL/GenBank/DDBJ whole genome shotgun (WGS) entry which is preliminary data.</text>
</comment>
<dbReference type="PANTHER" id="PTHR30032:SF4">
    <property type="entry name" value="AMIDASE ENHANCER"/>
    <property type="match status" value="1"/>
</dbReference>
<proteinExistence type="predicted"/>
<feature type="domain" description="Sporulation stage II protein D amidase enhancer LytB N-terminal" evidence="2">
    <location>
        <begin position="77"/>
        <end position="182"/>
    </location>
</feature>
<keyword evidence="1" id="KW-0812">Transmembrane</keyword>
<dbReference type="InterPro" id="IPR013693">
    <property type="entry name" value="SpoIID/LytB_N"/>
</dbReference>
<evidence type="ECO:0000259" key="2">
    <source>
        <dbReference type="Pfam" id="PF08486"/>
    </source>
</evidence>
<dbReference type="AlphaFoldDB" id="A0A165MYQ6"/>
<dbReference type="GO" id="GO:0030288">
    <property type="term" value="C:outer membrane-bounded periplasmic space"/>
    <property type="evidence" value="ECO:0007669"/>
    <property type="project" value="TreeGrafter"/>
</dbReference>
<dbReference type="GO" id="GO:0030435">
    <property type="term" value="P:sporulation resulting in formation of a cellular spore"/>
    <property type="evidence" value="ECO:0007669"/>
    <property type="project" value="InterPro"/>
</dbReference>
<evidence type="ECO:0000256" key="1">
    <source>
        <dbReference type="SAM" id="Phobius"/>
    </source>
</evidence>
<dbReference type="Pfam" id="PF08486">
    <property type="entry name" value="SpoIID"/>
    <property type="match status" value="1"/>
</dbReference>
<dbReference type="InterPro" id="IPR014225">
    <property type="entry name" value="Spore_II_D_firmicutes"/>
</dbReference>
<dbReference type="EMBL" id="LRFC01000038">
    <property type="protein sequence ID" value="KZE63947.1"/>
    <property type="molecule type" value="Genomic_DNA"/>
</dbReference>
<keyword evidence="1" id="KW-0472">Membrane</keyword>